<evidence type="ECO:0000313" key="7">
    <source>
        <dbReference type="EMBL" id="PVY97964.1"/>
    </source>
</evidence>
<evidence type="ECO:0000256" key="4">
    <source>
        <dbReference type="ARBA" id="ARBA00022692"/>
    </source>
</evidence>
<keyword evidence="6" id="KW-0472">Membrane</keyword>
<dbReference type="GO" id="GO:0008324">
    <property type="term" value="F:monoatomic cation transmembrane transporter activity"/>
    <property type="evidence" value="ECO:0007669"/>
    <property type="project" value="InterPro"/>
</dbReference>
<comment type="caution">
    <text evidence="7">The sequence shown here is derived from an EMBL/GenBank/DDBJ whole genome shotgun (WGS) entry which is preliminary data.</text>
</comment>
<dbReference type="GO" id="GO:0005886">
    <property type="term" value="C:plasma membrane"/>
    <property type="evidence" value="ECO:0007669"/>
    <property type="project" value="UniProtKB-SubCell"/>
</dbReference>
<accession>A0A2U1EDC6</accession>
<sequence>MIGIMLRMIALTGLYLLVVSSVKVGDVAIGLVLAALVVAAGRRHRAASSSAGSTLRRLAGVPALIGGTLVDVVTGSAEVIRCCLRRPPDPGLVRLPTGPTSPSSFATWGIRLGITPNTVVVDVDEEHGELLVHVLDARDPDGVRAEQAAAYRSRQRRTFP</sequence>
<keyword evidence="5" id="KW-1133">Transmembrane helix</keyword>
<keyword evidence="8" id="KW-1185">Reference proteome</keyword>
<dbReference type="AlphaFoldDB" id="A0A2U1EDC6"/>
<comment type="similarity">
    <text evidence="2">Belongs to the CPA3 antiporters (TC 2.A.63) subunit E family.</text>
</comment>
<dbReference type="PANTHER" id="PTHR34584:SF1">
    <property type="entry name" value="NA(+)_H(+) ANTIPORTER SUBUNIT E1"/>
    <property type="match status" value="1"/>
</dbReference>
<evidence type="ECO:0000256" key="6">
    <source>
        <dbReference type="ARBA" id="ARBA00023136"/>
    </source>
</evidence>
<dbReference type="InterPro" id="IPR002758">
    <property type="entry name" value="Cation_antiport_E"/>
</dbReference>
<dbReference type="Pfam" id="PF01899">
    <property type="entry name" value="MNHE"/>
    <property type="match status" value="1"/>
</dbReference>
<keyword evidence="3" id="KW-1003">Cell membrane</keyword>
<evidence type="ECO:0000256" key="2">
    <source>
        <dbReference type="ARBA" id="ARBA00006228"/>
    </source>
</evidence>
<dbReference type="OrthoDB" id="5243284at2"/>
<comment type="subcellular location">
    <subcellularLocation>
        <location evidence="1">Cell membrane</location>
        <topology evidence="1">Multi-pass membrane protein</topology>
    </subcellularLocation>
</comment>
<evidence type="ECO:0000256" key="5">
    <source>
        <dbReference type="ARBA" id="ARBA00022989"/>
    </source>
</evidence>
<proteinExistence type="inferred from homology"/>
<keyword evidence="4" id="KW-0812">Transmembrane</keyword>
<organism evidence="7 8">
    <name type="scientific">Actinomycetospora cinnamomea</name>
    <dbReference type="NCBI Taxonomy" id="663609"/>
    <lineage>
        <taxon>Bacteria</taxon>
        <taxon>Bacillati</taxon>
        <taxon>Actinomycetota</taxon>
        <taxon>Actinomycetes</taxon>
        <taxon>Pseudonocardiales</taxon>
        <taxon>Pseudonocardiaceae</taxon>
        <taxon>Actinomycetospora</taxon>
    </lineage>
</organism>
<reference evidence="7 8" key="1">
    <citation type="submission" date="2018-04" db="EMBL/GenBank/DDBJ databases">
        <title>Genomic Encyclopedia of Type Strains, Phase IV (KMG-IV): sequencing the most valuable type-strain genomes for metagenomic binning, comparative biology and taxonomic classification.</title>
        <authorList>
            <person name="Goeker M."/>
        </authorList>
    </citation>
    <scope>NUCLEOTIDE SEQUENCE [LARGE SCALE GENOMIC DNA]</scope>
    <source>
        <strain evidence="7 8">DSM 45771</strain>
    </source>
</reference>
<evidence type="ECO:0000256" key="1">
    <source>
        <dbReference type="ARBA" id="ARBA00004651"/>
    </source>
</evidence>
<protein>
    <submittedName>
        <fullName evidence="7">Multicomponent Na+:H+ antiporter subunit E</fullName>
    </submittedName>
</protein>
<evidence type="ECO:0000256" key="3">
    <source>
        <dbReference type="ARBA" id="ARBA00022475"/>
    </source>
</evidence>
<name>A0A2U1EDC6_9PSEU</name>
<dbReference type="EMBL" id="QEKW01000022">
    <property type="protein sequence ID" value="PVY97964.1"/>
    <property type="molecule type" value="Genomic_DNA"/>
</dbReference>
<gene>
    <name evidence="7" type="ORF">C8D89_12219</name>
</gene>
<dbReference type="Proteomes" id="UP000245639">
    <property type="component" value="Unassembled WGS sequence"/>
</dbReference>
<evidence type="ECO:0000313" key="8">
    <source>
        <dbReference type="Proteomes" id="UP000245639"/>
    </source>
</evidence>
<dbReference type="PANTHER" id="PTHR34584">
    <property type="entry name" value="NA(+)/H(+) ANTIPORTER SUBUNIT E1"/>
    <property type="match status" value="1"/>
</dbReference>